<dbReference type="InterPro" id="IPR029026">
    <property type="entry name" value="tRNA_m1G_MTases_N"/>
</dbReference>
<keyword evidence="3" id="KW-0808">Transferase</keyword>
<dbReference type="PANTHER" id="PTHR43191:SF2">
    <property type="entry name" value="RRNA METHYLTRANSFERASE 3, MITOCHONDRIAL"/>
    <property type="match status" value="1"/>
</dbReference>
<sequence>MNYITSAQNPIIKEVKSLKQKKYREEKKLFFIEGIRFVEEALKEGVQIERILVSDKLAETNSGYEILKKVSNGGYPVFQLPHKLFMEISDTQNPQGILAVLSMKNCDIEDVWDEKNFFVILDSVQDPGNMGTIIRTADAAGMTGVIVSKGCVDVYNPKVLRSTMGSIFHIPICQSQDIFETMDRMKKRGIKICAAHLEGSCDYFDLEYKNNIAIVIGNEANGISEEVKNFADILVRIPMPGRAESLNASVAAGILMYEILRKNIGKR</sequence>
<dbReference type="SUPFAM" id="SSF75217">
    <property type="entry name" value="alpha/beta knot"/>
    <property type="match status" value="1"/>
</dbReference>
<dbReference type="NCBIfam" id="TIGR00186">
    <property type="entry name" value="rRNA_methyl_3"/>
    <property type="match status" value="1"/>
</dbReference>
<dbReference type="Pfam" id="PF22435">
    <property type="entry name" value="MRM3-like_sub_bind"/>
    <property type="match status" value="1"/>
</dbReference>
<dbReference type="InterPro" id="IPR029064">
    <property type="entry name" value="Ribosomal_eL30-like_sf"/>
</dbReference>
<accession>A0AB36TEI8</accession>
<dbReference type="GO" id="GO:0008173">
    <property type="term" value="F:RNA methyltransferase activity"/>
    <property type="evidence" value="ECO:0007669"/>
    <property type="project" value="InterPro"/>
</dbReference>
<keyword evidence="2 5" id="KW-0489">Methyltransferase</keyword>
<dbReference type="InterPro" id="IPR051259">
    <property type="entry name" value="rRNA_Methyltransferase"/>
</dbReference>
<dbReference type="Pfam" id="PF00588">
    <property type="entry name" value="SpoU_methylase"/>
    <property type="match status" value="1"/>
</dbReference>
<feature type="domain" description="RNA 2-O ribose methyltransferase substrate binding" evidence="4">
    <location>
        <begin position="31"/>
        <end position="107"/>
    </location>
</feature>
<evidence type="ECO:0000259" key="4">
    <source>
        <dbReference type="SMART" id="SM00967"/>
    </source>
</evidence>
<dbReference type="CDD" id="cd18095">
    <property type="entry name" value="SpoU-like_rRNA-MTase"/>
    <property type="match status" value="1"/>
</dbReference>
<dbReference type="InterPro" id="IPR013123">
    <property type="entry name" value="SpoU_subst-bd"/>
</dbReference>
<proteinExistence type="inferred from homology"/>
<dbReference type="GO" id="GO:0005737">
    <property type="term" value="C:cytoplasm"/>
    <property type="evidence" value="ECO:0007669"/>
    <property type="project" value="UniProtKB-ARBA"/>
</dbReference>
<dbReference type="GO" id="GO:0006396">
    <property type="term" value="P:RNA processing"/>
    <property type="evidence" value="ECO:0007669"/>
    <property type="project" value="InterPro"/>
</dbReference>
<evidence type="ECO:0000313" key="6">
    <source>
        <dbReference type="Proteomes" id="UP000223596"/>
    </source>
</evidence>
<dbReference type="GO" id="GO:0003723">
    <property type="term" value="F:RNA binding"/>
    <property type="evidence" value="ECO:0007669"/>
    <property type="project" value="InterPro"/>
</dbReference>
<dbReference type="Gene3D" id="3.40.1280.10">
    <property type="match status" value="1"/>
</dbReference>
<comment type="similarity">
    <text evidence="1">Belongs to the class IV-like SAM-binding methyltransferase superfamily. RNA methyltransferase TrmH family.</text>
</comment>
<dbReference type="Gene3D" id="3.30.1330.30">
    <property type="match status" value="1"/>
</dbReference>
<dbReference type="EMBL" id="PDBW01000001">
    <property type="protein sequence ID" value="PFH02312.1"/>
    <property type="molecule type" value="Genomic_DNA"/>
</dbReference>
<organism evidence="5 6">
    <name type="scientific">Acetivibrio thermocellus AD2</name>
    <dbReference type="NCBI Taxonomy" id="1138384"/>
    <lineage>
        <taxon>Bacteria</taxon>
        <taxon>Bacillati</taxon>
        <taxon>Bacillota</taxon>
        <taxon>Clostridia</taxon>
        <taxon>Eubacteriales</taxon>
        <taxon>Oscillospiraceae</taxon>
        <taxon>Acetivibrio</taxon>
    </lineage>
</organism>
<dbReference type="SMART" id="SM00967">
    <property type="entry name" value="SpoU_sub_bind"/>
    <property type="match status" value="1"/>
</dbReference>
<evidence type="ECO:0000256" key="2">
    <source>
        <dbReference type="ARBA" id="ARBA00022603"/>
    </source>
</evidence>
<dbReference type="InterPro" id="IPR053888">
    <property type="entry name" value="MRM3-like_sub_bind"/>
</dbReference>
<evidence type="ECO:0000256" key="3">
    <source>
        <dbReference type="ARBA" id="ARBA00022679"/>
    </source>
</evidence>
<dbReference type="InterPro" id="IPR029028">
    <property type="entry name" value="Alpha/beta_knot_MTases"/>
</dbReference>
<comment type="caution">
    <text evidence="5">The sequence shown here is derived from an EMBL/GenBank/DDBJ whole genome shotgun (WGS) entry which is preliminary data.</text>
</comment>
<dbReference type="PANTHER" id="PTHR43191">
    <property type="entry name" value="RRNA METHYLTRANSFERASE 3"/>
    <property type="match status" value="1"/>
</dbReference>
<dbReference type="GO" id="GO:0032259">
    <property type="term" value="P:methylation"/>
    <property type="evidence" value="ECO:0007669"/>
    <property type="project" value="UniProtKB-KW"/>
</dbReference>
<dbReference type="InterPro" id="IPR001537">
    <property type="entry name" value="SpoU_MeTrfase"/>
</dbReference>
<evidence type="ECO:0000313" key="5">
    <source>
        <dbReference type="EMBL" id="PFH02312.1"/>
    </source>
</evidence>
<protein>
    <submittedName>
        <fullName evidence="5">TrmH family RNA methyltransferase</fullName>
    </submittedName>
</protein>
<reference evidence="5 6" key="1">
    <citation type="submission" date="2017-09" db="EMBL/GenBank/DDBJ databases">
        <title>Evaluation of Pacific Biosciences Sequencing Technology to Finishing C. thermocellum Genome Sequences.</title>
        <authorList>
            <person name="Brown S."/>
        </authorList>
    </citation>
    <scope>NUCLEOTIDE SEQUENCE [LARGE SCALE GENOMIC DNA]</scope>
    <source>
        <strain evidence="5 6">AD2</strain>
    </source>
</reference>
<dbReference type="Proteomes" id="UP000223596">
    <property type="component" value="Unassembled WGS sequence"/>
</dbReference>
<name>A0AB36TEI8_ACETH</name>
<dbReference type="RefSeq" id="WP_003518895.1">
    <property type="nucleotide sequence ID" value="NZ_CP013828.1"/>
</dbReference>
<gene>
    <name evidence="5" type="ORF">M972_111081</name>
</gene>
<dbReference type="InterPro" id="IPR004441">
    <property type="entry name" value="rRNA_MeTrfase_TrmH"/>
</dbReference>
<dbReference type="SUPFAM" id="SSF55315">
    <property type="entry name" value="L30e-like"/>
    <property type="match status" value="1"/>
</dbReference>
<dbReference type="AlphaFoldDB" id="A0AB36TEI8"/>
<evidence type="ECO:0000256" key="1">
    <source>
        <dbReference type="ARBA" id="ARBA00007228"/>
    </source>
</evidence>